<comment type="caution">
    <text evidence="1">The sequence shown here is derived from an EMBL/GenBank/DDBJ whole genome shotgun (WGS) entry which is preliminary data.</text>
</comment>
<protein>
    <submittedName>
        <fullName evidence="1">Uncharacterized protein</fullName>
    </submittedName>
</protein>
<proteinExistence type="predicted"/>
<dbReference type="Proteomes" id="UP001148838">
    <property type="component" value="Unassembled WGS sequence"/>
</dbReference>
<reference evidence="1 2" key="1">
    <citation type="journal article" date="2022" name="Allergy">
        <title>Genome assembly and annotation of Periplaneta americana reveal a comprehensive cockroach allergen profile.</title>
        <authorList>
            <person name="Wang L."/>
            <person name="Xiong Q."/>
            <person name="Saelim N."/>
            <person name="Wang L."/>
            <person name="Nong W."/>
            <person name="Wan A.T."/>
            <person name="Shi M."/>
            <person name="Liu X."/>
            <person name="Cao Q."/>
            <person name="Hui J.H.L."/>
            <person name="Sookrung N."/>
            <person name="Leung T.F."/>
            <person name="Tungtrongchitr A."/>
            <person name="Tsui S.K.W."/>
        </authorList>
    </citation>
    <scope>NUCLEOTIDE SEQUENCE [LARGE SCALE GENOMIC DNA]</scope>
    <source>
        <strain evidence="1">PWHHKU_190912</strain>
    </source>
</reference>
<evidence type="ECO:0000313" key="2">
    <source>
        <dbReference type="Proteomes" id="UP001148838"/>
    </source>
</evidence>
<organism evidence="1 2">
    <name type="scientific">Periplaneta americana</name>
    <name type="common">American cockroach</name>
    <name type="synonym">Blatta americana</name>
    <dbReference type="NCBI Taxonomy" id="6978"/>
    <lineage>
        <taxon>Eukaryota</taxon>
        <taxon>Metazoa</taxon>
        <taxon>Ecdysozoa</taxon>
        <taxon>Arthropoda</taxon>
        <taxon>Hexapoda</taxon>
        <taxon>Insecta</taxon>
        <taxon>Pterygota</taxon>
        <taxon>Neoptera</taxon>
        <taxon>Polyneoptera</taxon>
        <taxon>Dictyoptera</taxon>
        <taxon>Blattodea</taxon>
        <taxon>Blattoidea</taxon>
        <taxon>Blattidae</taxon>
        <taxon>Blattinae</taxon>
        <taxon>Periplaneta</taxon>
    </lineage>
</organism>
<name>A0ABQ8TYQ7_PERAM</name>
<gene>
    <name evidence="1" type="ORF">ANN_03337</name>
</gene>
<dbReference type="EMBL" id="JAJSOF020000001">
    <property type="protein sequence ID" value="KAJ4451859.1"/>
    <property type="molecule type" value="Genomic_DNA"/>
</dbReference>
<evidence type="ECO:0000313" key="1">
    <source>
        <dbReference type="EMBL" id="KAJ4451859.1"/>
    </source>
</evidence>
<keyword evidence="2" id="KW-1185">Reference proteome</keyword>
<accession>A0ABQ8TYQ7</accession>
<sequence length="287" mass="32759">MPGLNPKSLRSAYEGKAYVTIDSDSPVGWDVKPGGPLGAIRQDDGLRASRRGKKCLRILSTCMKCRLVHDITPHRSTSCKTWLADVVCNLKMGPSPGIYPLYAELNHGMCKHYIISSDRSQWIEDSLQLAMEHVITEETRHKNVPTGSNIEHSRDLEPGADTVAAERRSTHHFASCQQRSNRKPIVFLRKIFGAKRDEVTGEWRKLSLGFSEPTHARYEMRGPPRTNPDYTRDSEWFLWLRSASFHLTSHSKSESSNWRANRIIRTSAEKWSTYRDDDDDDDDDNNT</sequence>